<keyword evidence="2" id="KW-0732">Signal</keyword>
<evidence type="ECO:0000256" key="3">
    <source>
        <dbReference type="ARBA" id="ARBA00023136"/>
    </source>
</evidence>
<reference evidence="8 9" key="1">
    <citation type="submission" date="2024-05" db="EMBL/GenBank/DDBJ databases">
        <title>Neorhizobium sp. Rsf11, a plant growth promoting and heavy metal resistant PAH-degrader.</title>
        <authorList>
            <person name="Golubev S.N."/>
            <person name="Muratova A.Y."/>
            <person name="Markelova M.I."/>
        </authorList>
    </citation>
    <scope>NUCLEOTIDE SEQUENCE [LARGE SCALE GENOMIC DNA]</scope>
    <source>
        <strain evidence="8 9">Rsf11</strain>
    </source>
</reference>
<evidence type="ECO:0000313" key="9">
    <source>
        <dbReference type="Proteomes" id="UP001496627"/>
    </source>
</evidence>
<feature type="region of interest" description="Disordered" evidence="7">
    <location>
        <begin position="30"/>
        <end position="69"/>
    </location>
</feature>
<dbReference type="RefSeq" id="WP_037157103.1">
    <property type="nucleotide sequence ID" value="NZ_JBEAAL010000003.1"/>
</dbReference>
<keyword evidence="5" id="KW-0998">Cell outer membrane</keyword>
<evidence type="ECO:0000256" key="6">
    <source>
        <dbReference type="ARBA" id="ARBA00023288"/>
    </source>
</evidence>
<protein>
    <submittedName>
        <fullName evidence="8">Lipoprotein</fullName>
    </submittedName>
</protein>
<evidence type="ECO:0000313" key="8">
    <source>
        <dbReference type="EMBL" id="MEQ1404848.1"/>
    </source>
</evidence>
<evidence type="ECO:0000256" key="5">
    <source>
        <dbReference type="ARBA" id="ARBA00023237"/>
    </source>
</evidence>
<evidence type="ECO:0000256" key="4">
    <source>
        <dbReference type="ARBA" id="ARBA00023139"/>
    </source>
</evidence>
<dbReference type="NCBIfam" id="NF047847">
    <property type="entry name" value="SS_mature_LptM"/>
    <property type="match status" value="1"/>
</dbReference>
<proteinExistence type="predicted"/>
<evidence type="ECO:0000256" key="1">
    <source>
        <dbReference type="ARBA" id="ARBA00004459"/>
    </source>
</evidence>
<keyword evidence="9" id="KW-1185">Reference proteome</keyword>
<organism evidence="8 9">
    <name type="scientific">Neorhizobium phenanthreniclasticum</name>
    <dbReference type="NCBI Taxonomy" id="3157917"/>
    <lineage>
        <taxon>Bacteria</taxon>
        <taxon>Pseudomonadati</taxon>
        <taxon>Pseudomonadota</taxon>
        <taxon>Alphaproteobacteria</taxon>
        <taxon>Hyphomicrobiales</taxon>
        <taxon>Rhizobiaceae</taxon>
        <taxon>Rhizobium/Agrobacterium group</taxon>
        <taxon>Neorhizobium</taxon>
    </lineage>
</organism>
<name>A0ABV0LZ21_9HYPH</name>
<comment type="caution">
    <text evidence="8">The sequence shown here is derived from an EMBL/GenBank/DDBJ whole genome shotgun (WGS) entry which is preliminary data.</text>
</comment>
<keyword evidence="3" id="KW-0472">Membrane</keyword>
<gene>
    <name evidence="8" type="ORF">ABK249_07880</name>
</gene>
<keyword evidence="4" id="KW-0564">Palmitate</keyword>
<evidence type="ECO:0000256" key="2">
    <source>
        <dbReference type="ARBA" id="ARBA00022729"/>
    </source>
</evidence>
<accession>A0ABV0LZ21</accession>
<keyword evidence="6 8" id="KW-0449">Lipoprotein</keyword>
<sequence>MSKSLVNIARIAFVLSLAGIVVAGCGRKGDLDRPSTPVEQQNIRKVTRPGEQKKPEPVADKPFVLDPLL</sequence>
<dbReference type="Proteomes" id="UP001496627">
    <property type="component" value="Unassembled WGS sequence"/>
</dbReference>
<dbReference type="InterPro" id="IPR032831">
    <property type="entry name" value="LptM_cons"/>
</dbReference>
<evidence type="ECO:0000256" key="7">
    <source>
        <dbReference type="SAM" id="MobiDB-lite"/>
    </source>
</evidence>
<comment type="subcellular location">
    <subcellularLocation>
        <location evidence="1">Cell outer membrane</location>
        <topology evidence="1">Lipid-anchor</topology>
    </subcellularLocation>
</comment>
<dbReference type="EMBL" id="JBEAAL010000003">
    <property type="protein sequence ID" value="MEQ1404848.1"/>
    <property type="molecule type" value="Genomic_DNA"/>
</dbReference>
<feature type="compositionally biased region" description="Basic and acidic residues" evidence="7">
    <location>
        <begin position="48"/>
        <end position="59"/>
    </location>
</feature>
<dbReference type="PROSITE" id="PS51257">
    <property type="entry name" value="PROKAR_LIPOPROTEIN"/>
    <property type="match status" value="1"/>
</dbReference>